<dbReference type="GeneID" id="97548155"/>
<dbReference type="GO" id="GO:0005886">
    <property type="term" value="C:plasma membrane"/>
    <property type="evidence" value="ECO:0007669"/>
    <property type="project" value="TreeGrafter"/>
</dbReference>
<gene>
    <name evidence="2" type="ORF">DK846_08300</name>
</gene>
<feature type="transmembrane region" description="Helical" evidence="1">
    <location>
        <begin position="118"/>
        <end position="136"/>
    </location>
</feature>
<accession>A0A2V2N2M9</accession>
<keyword evidence="1" id="KW-0812">Transmembrane</keyword>
<evidence type="ECO:0000313" key="2">
    <source>
        <dbReference type="EMBL" id="PWR71986.1"/>
    </source>
</evidence>
<feature type="transmembrane region" description="Helical" evidence="1">
    <location>
        <begin position="89"/>
        <end position="111"/>
    </location>
</feature>
<evidence type="ECO:0000256" key="1">
    <source>
        <dbReference type="SAM" id="Phobius"/>
    </source>
</evidence>
<proteinExistence type="predicted"/>
<evidence type="ECO:0008006" key="4">
    <source>
        <dbReference type="Google" id="ProtNLM"/>
    </source>
</evidence>
<evidence type="ECO:0000313" key="3">
    <source>
        <dbReference type="Proteomes" id="UP000245657"/>
    </source>
</evidence>
<sequence>MDTDRILAVFLSLVALLFGIVAVTSPGIVFDFLVLIIGIIFLLVGILTAGVALSAESGTSKMILFGSGLISIVIGLLAIISPYVATIAIGYLIALWLVINGLLTVAYAVSIQWEKHRIFTGFVGIISFLIGIFLFINPGAGTALLTMILGIFFIAYGVLSLIVSLFYWKV</sequence>
<dbReference type="InterPro" id="IPR052712">
    <property type="entry name" value="Acid_resist_chaperone_HdeD"/>
</dbReference>
<dbReference type="PANTHER" id="PTHR34989">
    <property type="entry name" value="PROTEIN HDED"/>
    <property type="match status" value="1"/>
</dbReference>
<dbReference type="OrthoDB" id="117904at2157"/>
<feature type="transmembrane region" description="Helical" evidence="1">
    <location>
        <begin position="142"/>
        <end position="168"/>
    </location>
</feature>
<feature type="transmembrane region" description="Helical" evidence="1">
    <location>
        <begin position="62"/>
        <end position="83"/>
    </location>
</feature>
<dbReference type="InterPro" id="IPR005325">
    <property type="entry name" value="DUF308_memb"/>
</dbReference>
<dbReference type="Pfam" id="PF03729">
    <property type="entry name" value="DUF308"/>
    <property type="match status" value="1"/>
</dbReference>
<dbReference type="AlphaFoldDB" id="A0A2V2N2M9"/>
<dbReference type="Proteomes" id="UP000245657">
    <property type="component" value="Unassembled WGS sequence"/>
</dbReference>
<protein>
    <recommendedName>
        <fullName evidence="4">DUF308 domain-containing protein</fullName>
    </recommendedName>
</protein>
<keyword evidence="3" id="KW-1185">Reference proteome</keyword>
<keyword evidence="1" id="KW-0472">Membrane</keyword>
<keyword evidence="1" id="KW-1133">Transmembrane helix</keyword>
<organism evidence="2 3">
    <name type="scientific">Methanospirillum lacunae</name>
    <dbReference type="NCBI Taxonomy" id="668570"/>
    <lineage>
        <taxon>Archaea</taxon>
        <taxon>Methanobacteriati</taxon>
        <taxon>Methanobacteriota</taxon>
        <taxon>Stenosarchaea group</taxon>
        <taxon>Methanomicrobia</taxon>
        <taxon>Methanomicrobiales</taxon>
        <taxon>Methanospirillaceae</taxon>
        <taxon>Methanospirillum</taxon>
    </lineage>
</organism>
<name>A0A2V2N2M9_9EURY</name>
<dbReference type="EMBL" id="QGMY01000007">
    <property type="protein sequence ID" value="PWR71986.1"/>
    <property type="molecule type" value="Genomic_DNA"/>
</dbReference>
<reference evidence="2 3" key="1">
    <citation type="submission" date="2018-05" db="EMBL/GenBank/DDBJ databases">
        <title>Draft genome of Methanospirillum lacunae Ki8-1.</title>
        <authorList>
            <person name="Dueholm M.S."/>
            <person name="Nielsen P.H."/>
            <person name="Bakmann L.F."/>
            <person name="Otzen D.E."/>
        </authorList>
    </citation>
    <scope>NUCLEOTIDE SEQUENCE [LARGE SCALE GENOMIC DNA]</scope>
    <source>
        <strain evidence="2 3">Ki8-1</strain>
    </source>
</reference>
<dbReference type="PANTHER" id="PTHR34989:SF1">
    <property type="entry name" value="PROTEIN HDED"/>
    <property type="match status" value="1"/>
</dbReference>
<comment type="caution">
    <text evidence="2">The sequence shown here is derived from an EMBL/GenBank/DDBJ whole genome shotgun (WGS) entry which is preliminary data.</text>
</comment>
<feature type="transmembrane region" description="Helical" evidence="1">
    <location>
        <begin position="32"/>
        <end position="55"/>
    </location>
</feature>
<dbReference type="RefSeq" id="WP_109968476.1">
    <property type="nucleotide sequence ID" value="NZ_CP176093.1"/>
</dbReference>